<dbReference type="PRINTS" id="PR00756">
    <property type="entry name" value="ALADIPTASE"/>
</dbReference>
<reference evidence="3 4" key="1">
    <citation type="submission" date="2020-04" db="EMBL/GenBank/DDBJ databases">
        <title>Perkinsus olseni comparative genomics.</title>
        <authorList>
            <person name="Bogema D.R."/>
        </authorList>
    </citation>
    <scope>NUCLEOTIDE SEQUENCE [LARGE SCALE GENOMIC DNA]</scope>
    <source>
        <strain evidence="3">ATCC PRA-205</strain>
    </source>
</reference>
<keyword evidence="1" id="KW-0645">Protease</keyword>
<evidence type="ECO:0000313" key="4">
    <source>
        <dbReference type="Proteomes" id="UP000574390"/>
    </source>
</evidence>
<protein>
    <submittedName>
        <fullName evidence="3">Pp2a multicopy suppressor</fullName>
    </submittedName>
</protein>
<accession>A0A7J6S3N2</accession>
<proteinExistence type="predicted"/>
<dbReference type="SUPFAM" id="SSF55486">
    <property type="entry name" value="Metalloproteases ('zincins'), catalytic domain"/>
    <property type="match status" value="1"/>
</dbReference>
<evidence type="ECO:0000259" key="2">
    <source>
        <dbReference type="Pfam" id="PF01433"/>
    </source>
</evidence>
<dbReference type="GO" id="GO:0042277">
    <property type="term" value="F:peptide binding"/>
    <property type="evidence" value="ECO:0007669"/>
    <property type="project" value="TreeGrafter"/>
</dbReference>
<feature type="domain" description="Peptidase M1 membrane alanine aminopeptidase" evidence="2">
    <location>
        <begin position="49"/>
        <end position="105"/>
    </location>
</feature>
<feature type="non-terminal residue" evidence="3">
    <location>
        <position position="1"/>
    </location>
</feature>
<sequence>TVEFMPSPKMSSYLVAFCVGQFEFVQDTTKKGTLVRVLCTPGKQAQCGYALEVATRVLAWYEEFFGIPYPLPKLDLIAVPDFAMGAMENWGLVTYREIDLLCNPDK</sequence>
<dbReference type="InterPro" id="IPR050344">
    <property type="entry name" value="Peptidase_M1_aminopeptidases"/>
</dbReference>
<dbReference type="GO" id="GO:0005737">
    <property type="term" value="C:cytoplasm"/>
    <property type="evidence" value="ECO:0007669"/>
    <property type="project" value="TreeGrafter"/>
</dbReference>
<dbReference type="GO" id="GO:0008270">
    <property type="term" value="F:zinc ion binding"/>
    <property type="evidence" value="ECO:0007669"/>
    <property type="project" value="InterPro"/>
</dbReference>
<dbReference type="Proteomes" id="UP000574390">
    <property type="component" value="Unassembled WGS sequence"/>
</dbReference>
<dbReference type="AlphaFoldDB" id="A0A7J6S3N2"/>
<feature type="non-terminal residue" evidence="3">
    <location>
        <position position="106"/>
    </location>
</feature>
<dbReference type="Pfam" id="PF01433">
    <property type="entry name" value="Peptidase_M1"/>
    <property type="match status" value="1"/>
</dbReference>
<evidence type="ECO:0000313" key="3">
    <source>
        <dbReference type="EMBL" id="KAF4727569.1"/>
    </source>
</evidence>
<keyword evidence="1" id="KW-0378">Hydrolase</keyword>
<organism evidence="3 4">
    <name type="scientific">Perkinsus olseni</name>
    <name type="common">Perkinsus atlanticus</name>
    <dbReference type="NCBI Taxonomy" id="32597"/>
    <lineage>
        <taxon>Eukaryota</taxon>
        <taxon>Sar</taxon>
        <taxon>Alveolata</taxon>
        <taxon>Perkinsozoa</taxon>
        <taxon>Perkinsea</taxon>
        <taxon>Perkinsida</taxon>
        <taxon>Perkinsidae</taxon>
        <taxon>Perkinsus</taxon>
    </lineage>
</organism>
<dbReference type="InterPro" id="IPR014782">
    <property type="entry name" value="Peptidase_M1_dom"/>
</dbReference>
<dbReference type="GO" id="GO:0043171">
    <property type="term" value="P:peptide catabolic process"/>
    <property type="evidence" value="ECO:0007669"/>
    <property type="project" value="TreeGrafter"/>
</dbReference>
<comment type="caution">
    <text evidence="3">The sequence shown here is derived from an EMBL/GenBank/DDBJ whole genome shotgun (WGS) entry which is preliminary data.</text>
</comment>
<keyword evidence="1" id="KW-0031">Aminopeptidase</keyword>
<dbReference type="GO" id="GO:0006508">
    <property type="term" value="P:proteolysis"/>
    <property type="evidence" value="ECO:0007669"/>
    <property type="project" value="InterPro"/>
</dbReference>
<name>A0A7J6S3N2_PEROL</name>
<gene>
    <name evidence="3" type="primary">PAM1</name>
    <name evidence="3" type="ORF">FOZ62_020092</name>
</gene>
<dbReference type="GO" id="GO:0016020">
    <property type="term" value="C:membrane"/>
    <property type="evidence" value="ECO:0007669"/>
    <property type="project" value="TreeGrafter"/>
</dbReference>
<dbReference type="GO" id="GO:0005615">
    <property type="term" value="C:extracellular space"/>
    <property type="evidence" value="ECO:0007669"/>
    <property type="project" value="TreeGrafter"/>
</dbReference>
<dbReference type="Gene3D" id="3.30.2010.30">
    <property type="match status" value="1"/>
</dbReference>
<dbReference type="PANTHER" id="PTHR11533:SF174">
    <property type="entry name" value="PUROMYCIN-SENSITIVE AMINOPEPTIDASE-RELATED"/>
    <property type="match status" value="1"/>
</dbReference>
<dbReference type="GO" id="GO:0070006">
    <property type="term" value="F:metalloaminopeptidase activity"/>
    <property type="evidence" value="ECO:0007669"/>
    <property type="project" value="TreeGrafter"/>
</dbReference>
<dbReference type="InterPro" id="IPR001930">
    <property type="entry name" value="Peptidase_M1"/>
</dbReference>
<dbReference type="PANTHER" id="PTHR11533">
    <property type="entry name" value="PROTEASE M1 ZINC METALLOPROTEASE"/>
    <property type="match status" value="1"/>
</dbReference>
<evidence type="ECO:0000256" key="1">
    <source>
        <dbReference type="ARBA" id="ARBA00022438"/>
    </source>
</evidence>
<dbReference type="EMBL" id="JABANM010017550">
    <property type="protein sequence ID" value="KAF4727569.1"/>
    <property type="molecule type" value="Genomic_DNA"/>
</dbReference>